<dbReference type="InterPro" id="IPR022257">
    <property type="entry name" value="PHM7_ext"/>
</dbReference>
<evidence type="ECO:0000256" key="3">
    <source>
        <dbReference type="ARBA" id="ARBA00022448"/>
    </source>
</evidence>
<evidence type="ECO:0000256" key="7">
    <source>
        <dbReference type="SAM" id="MobiDB-lite"/>
    </source>
</evidence>
<organism evidence="13 14">
    <name type="scientific">Ajellomyces dermatitidis (strain ER-3 / ATCC MYA-2586)</name>
    <name type="common">Blastomyces dermatitidis</name>
    <dbReference type="NCBI Taxonomy" id="559297"/>
    <lineage>
        <taxon>Eukaryota</taxon>
        <taxon>Fungi</taxon>
        <taxon>Dikarya</taxon>
        <taxon>Ascomycota</taxon>
        <taxon>Pezizomycotina</taxon>
        <taxon>Eurotiomycetes</taxon>
        <taxon>Eurotiomycetidae</taxon>
        <taxon>Onygenales</taxon>
        <taxon>Ajellomycetaceae</taxon>
        <taxon>Blastomyces</taxon>
    </lineage>
</organism>
<evidence type="ECO:0000256" key="4">
    <source>
        <dbReference type="ARBA" id="ARBA00022692"/>
    </source>
</evidence>
<feature type="transmembrane region" description="Helical" evidence="8">
    <location>
        <begin position="645"/>
        <end position="678"/>
    </location>
</feature>
<keyword evidence="6 8" id="KW-0472">Membrane</keyword>
<keyword evidence="14" id="KW-1185">Reference proteome</keyword>
<dbReference type="GeneID" id="69029425"/>
<name>A0ABP2F686_AJEDR</name>
<dbReference type="RefSeq" id="XP_045278908.1">
    <property type="nucleotide sequence ID" value="XM_045423529.1"/>
</dbReference>
<dbReference type="InterPro" id="IPR003864">
    <property type="entry name" value="CSC1/OSCA1-like_7TM"/>
</dbReference>
<feature type="transmembrane region" description="Helical" evidence="8">
    <location>
        <begin position="254"/>
        <end position="273"/>
    </location>
</feature>
<feature type="transmembrane region" description="Helical" evidence="8">
    <location>
        <begin position="555"/>
        <end position="579"/>
    </location>
</feature>
<evidence type="ECO:0000256" key="5">
    <source>
        <dbReference type="ARBA" id="ARBA00022989"/>
    </source>
</evidence>
<feature type="transmembrane region" description="Helical" evidence="8">
    <location>
        <begin position="506"/>
        <end position="535"/>
    </location>
</feature>
<proteinExistence type="inferred from homology"/>
<sequence length="1022" mass="115188">MSEECEQDCWHSGIGTGHLNIESLKAKFSCPFAPFAGIGKAVTRENKHRRFPNVFDQNQEVFTHTQYTMETTTPQLIFLPEISNSRISSSKLIVELRITSTCLVLPSTIDVTLGSLGMDTSTSAAALLTTFVPAFVLFTLWTAVFIICRRSQQRFYAPRSYLGSIHEHERSPELPSGWVNWIGAFFNLSDTYVLQHSSLDGYFFLRFLRLMSVTCFVGCLVVWPILFPIHATGGAGNTQLDALSFSNVKDPNRYYAHVFVAWMFFSFIFYMVTRESMFYATLRQAYFLSPLYASRISSRTVLFMAVPQTLLTKSKMAKVFGKSIRRIWITTDCKKLDERVKERDELALKLESLETDLIKSANSARSKAMKKQKRDEECVVDTGPNPDGMACDLDSIPWAKRVKRPTHRLRYFTGEKVDTIEWLRSELEKVLPKVEKLQKKHRDGDAKSIPAVFVEFDSQAAAQTAYQMLSHHQPFQMTPRYIGITPQEIIWPALQYSWWQRIVRKFLIQAAITALIIFWSIPSAFVGMISNVAYLSNLLPFLGFINELPEVIKGVISGLLPAVGLALLMALVPILLRFLARQTGLPTTVHVELFTQNAHFCFQVVQVFLVTTLTSAASAATSQIIKDPMSAKDLLAKNLPKASNFYISYFLLQGLVLSAGAVVQVLGFVIFKIFVAFFDTTPRKLYERWTSMNGLRWATVFPVFTNMVVIAITYSCIAPLILGFSSFGLYLVYQAYRYNLLFVYDSDVDTKGLIYPRALQQVLTGVYLSSVCMIGLFAIKGAIGPVIMMVLFIILTILAHISLNDALRPLLSALPRTLEQAEMLGDNDAHDDDDGSFGDQDDSSSNSHDGTTSEKPPVSPASASNEIPSPISAYKLKSSTQTTITLAEITRAGTSAETPVFPHHRPNALHAILRKFSYFIHSIVEPHIYIDYATLRKRIRQGTPVEYTDEVADNAYYPPSVWSPTPLLWVPRDAGGISQREVELTSRVIPMTDEEAHLDERNKVKWDQVKSQPPIWQEKIFY</sequence>
<comment type="similarity">
    <text evidence="2">Belongs to the CSC1 (TC 1.A.17) family.</text>
</comment>
<dbReference type="EMBL" id="EQ999981">
    <property type="protein sequence ID" value="EEQ92621.2"/>
    <property type="molecule type" value="Genomic_DNA"/>
</dbReference>
<evidence type="ECO:0000256" key="6">
    <source>
        <dbReference type="ARBA" id="ARBA00023136"/>
    </source>
</evidence>
<feature type="transmembrane region" description="Helical" evidence="8">
    <location>
        <begin position="786"/>
        <end position="803"/>
    </location>
</feature>
<keyword evidence="3" id="KW-0813">Transport</keyword>
<dbReference type="Pfam" id="PF13967">
    <property type="entry name" value="RSN1_TM"/>
    <property type="match status" value="1"/>
</dbReference>
<feature type="transmembrane region" description="Helical" evidence="8">
    <location>
        <begin position="600"/>
        <end position="625"/>
    </location>
</feature>
<reference evidence="14" key="1">
    <citation type="journal article" date="2015" name="PLoS Genet.">
        <title>The dynamic genome and transcriptome of the human fungal pathogen Blastomyces and close relative Emmonsia.</title>
        <authorList>
            <person name="Munoz J.F."/>
            <person name="Gauthier G.M."/>
            <person name="Desjardins C.A."/>
            <person name="Gallo J.E."/>
            <person name="Holder J."/>
            <person name="Sullivan T.D."/>
            <person name="Marty A.J."/>
            <person name="Carmen J.C."/>
            <person name="Chen Z."/>
            <person name="Ding L."/>
            <person name="Gujja S."/>
            <person name="Magrini V."/>
            <person name="Misas E."/>
            <person name="Mitreva M."/>
            <person name="Priest M."/>
            <person name="Saif S."/>
            <person name="Whiston E.A."/>
            <person name="Young S."/>
            <person name="Zeng Q."/>
            <person name="Goldman W.E."/>
            <person name="Mardis E.R."/>
            <person name="Taylor J.W."/>
            <person name="McEwen J.G."/>
            <person name="Clay O.K."/>
            <person name="Klein B.S."/>
            <person name="Cuomo C.A."/>
        </authorList>
    </citation>
    <scope>NUCLEOTIDE SEQUENCE [LARGE SCALE GENOMIC DNA]</scope>
    <source>
        <strain evidence="14">ER-3 / ATCC MYA-2586</strain>
    </source>
</reference>
<dbReference type="InterPro" id="IPR032880">
    <property type="entry name" value="CSC1/OSCA1-like_N"/>
</dbReference>
<dbReference type="InterPro" id="IPR045122">
    <property type="entry name" value="Csc1-like"/>
</dbReference>
<evidence type="ECO:0000256" key="1">
    <source>
        <dbReference type="ARBA" id="ARBA00004141"/>
    </source>
</evidence>
<keyword evidence="5 8" id="KW-1133">Transmembrane helix</keyword>
<evidence type="ECO:0000313" key="13">
    <source>
        <dbReference type="EMBL" id="EEQ92621.2"/>
    </source>
</evidence>
<evidence type="ECO:0000259" key="10">
    <source>
        <dbReference type="Pfam" id="PF12621"/>
    </source>
</evidence>
<dbReference type="Proteomes" id="UP000002039">
    <property type="component" value="Unassembled WGS sequence"/>
</dbReference>
<feature type="transmembrane region" description="Helical" evidence="8">
    <location>
        <begin position="699"/>
        <end position="732"/>
    </location>
</feature>
<feature type="transmembrane region" description="Helical" evidence="8">
    <location>
        <begin position="124"/>
        <end position="148"/>
    </location>
</feature>
<comment type="subcellular location">
    <subcellularLocation>
        <location evidence="1">Membrane</location>
        <topology evidence="1">Multi-pass membrane protein</topology>
    </subcellularLocation>
</comment>
<evidence type="ECO:0000256" key="8">
    <source>
        <dbReference type="SAM" id="Phobius"/>
    </source>
</evidence>
<evidence type="ECO:0000259" key="12">
    <source>
        <dbReference type="Pfam" id="PF14703"/>
    </source>
</evidence>
<dbReference type="PANTHER" id="PTHR13018">
    <property type="entry name" value="PROBABLE MEMBRANE PROTEIN DUF221-RELATED"/>
    <property type="match status" value="1"/>
</dbReference>
<feature type="compositionally biased region" description="Acidic residues" evidence="7">
    <location>
        <begin position="829"/>
        <end position="842"/>
    </location>
</feature>
<feature type="domain" description="CSC1/OSCA1-like N-terminal transmembrane" evidence="11">
    <location>
        <begin position="126"/>
        <end position="275"/>
    </location>
</feature>
<feature type="domain" description="CSC1/OSCA1-like cytosolic" evidence="12">
    <location>
        <begin position="298"/>
        <end position="492"/>
    </location>
</feature>
<accession>A0ABP2F686</accession>
<gene>
    <name evidence="13" type="ORF">BDCG_07741</name>
</gene>
<protein>
    <recommendedName>
        <fullName evidence="15">DUF221 domain-containing protein</fullName>
    </recommendedName>
</protein>
<dbReference type="Pfam" id="PF02714">
    <property type="entry name" value="RSN1_7TM"/>
    <property type="match status" value="1"/>
</dbReference>
<keyword evidence="4 8" id="KW-0812">Transmembrane</keyword>
<dbReference type="Pfam" id="PF14703">
    <property type="entry name" value="PHM7_cyt"/>
    <property type="match status" value="1"/>
</dbReference>
<dbReference type="InterPro" id="IPR027815">
    <property type="entry name" value="CSC1/OSCA1-like_cyt"/>
</dbReference>
<dbReference type="PANTHER" id="PTHR13018:SF53">
    <property type="entry name" value="DUF221 DOMAIN PROTEIN"/>
    <property type="match status" value="1"/>
</dbReference>
<evidence type="ECO:0000259" key="9">
    <source>
        <dbReference type="Pfam" id="PF02714"/>
    </source>
</evidence>
<evidence type="ECO:0000313" key="14">
    <source>
        <dbReference type="Proteomes" id="UP000002039"/>
    </source>
</evidence>
<feature type="domain" description="CSC1/OSCA1-like 7TM region" evidence="9">
    <location>
        <begin position="504"/>
        <end position="777"/>
    </location>
</feature>
<feature type="transmembrane region" description="Helical" evidence="8">
    <location>
        <begin position="758"/>
        <end position="779"/>
    </location>
</feature>
<dbReference type="Pfam" id="PF12621">
    <property type="entry name" value="PHM7_ext"/>
    <property type="match status" value="1"/>
</dbReference>
<feature type="domain" description="10TM putative phosphate transporter extracellular tail" evidence="10">
    <location>
        <begin position="925"/>
        <end position="1014"/>
    </location>
</feature>
<evidence type="ECO:0000259" key="11">
    <source>
        <dbReference type="Pfam" id="PF13967"/>
    </source>
</evidence>
<feature type="transmembrane region" description="Helical" evidence="8">
    <location>
        <begin position="207"/>
        <end position="226"/>
    </location>
</feature>
<evidence type="ECO:0008006" key="15">
    <source>
        <dbReference type="Google" id="ProtNLM"/>
    </source>
</evidence>
<evidence type="ECO:0000256" key="2">
    <source>
        <dbReference type="ARBA" id="ARBA00007779"/>
    </source>
</evidence>
<feature type="region of interest" description="Disordered" evidence="7">
    <location>
        <begin position="825"/>
        <end position="867"/>
    </location>
</feature>